<dbReference type="InterPro" id="IPR011989">
    <property type="entry name" value="ARM-like"/>
</dbReference>
<evidence type="ECO:0000313" key="4">
    <source>
        <dbReference type="Proteomes" id="UP001162156"/>
    </source>
</evidence>
<gene>
    <name evidence="3" type="ORF">NQ314_000481</name>
</gene>
<evidence type="ECO:0000256" key="1">
    <source>
        <dbReference type="SAM" id="MobiDB-lite"/>
    </source>
</evidence>
<feature type="domain" description="U3 small nucleolar RNA-associated protein 20 C-terminal" evidence="2">
    <location>
        <begin position="174"/>
        <end position="454"/>
    </location>
</feature>
<dbReference type="Proteomes" id="UP001162156">
    <property type="component" value="Unassembled WGS sequence"/>
</dbReference>
<sequence>MAILVRDVKCYTIDISQLKALLLYAEQDIHDHDRQATAFNLLKAIITRKLIVPEINEVMEKVAELSITSELNYIRAQSRTVFHQFLMEYPLGNTLEKHLGFYNVLKSHSGTLLITLGARLVNDEVPECRKMVAECLSSMLHKLPKADRDPLYEIIIVWLKDRNNSEEHQRVKDHHLFQVLQLLLKVCAHCSTFLKQKENIESLAVHVQTLLAYPHDWVRLAAAQFLGFVLSAMDIECLSELLISNKSGDNGYLCSDPVNAVKSLTLDLCDQLQTNGIKSDLAEQVIKNLVFVARVLKKIPIKNNSNETKINLLWLTKRMRKVVNTEVVENSSSVVLRTEVFKWIAGVGTALDVDTILPVLHHLLAPLVREMITTDEKNAPLRQLSKEVANLLKKKVGMDKYTSTLSKLQQTLSVKRAERKRTRTQLAVTDPEMFAKKKIKRHEKKKESKKRKLAERKGTKRTFKKRKIVDLEDNSEIM</sequence>
<dbReference type="PANTHER" id="PTHR17695:SF11">
    <property type="entry name" value="SMALL SUBUNIT PROCESSOME COMPONENT 20 HOMOLOG"/>
    <property type="match status" value="1"/>
</dbReference>
<proteinExistence type="predicted"/>
<dbReference type="Pfam" id="PF23099">
    <property type="entry name" value="UTP20_C"/>
    <property type="match status" value="1"/>
</dbReference>
<evidence type="ECO:0000313" key="3">
    <source>
        <dbReference type="EMBL" id="KAJ8971910.1"/>
    </source>
</evidence>
<dbReference type="GO" id="GO:0032040">
    <property type="term" value="C:small-subunit processome"/>
    <property type="evidence" value="ECO:0007669"/>
    <property type="project" value="TreeGrafter"/>
</dbReference>
<evidence type="ECO:0000259" key="2">
    <source>
        <dbReference type="Pfam" id="PF23099"/>
    </source>
</evidence>
<dbReference type="AlphaFoldDB" id="A0AAV8ZWL2"/>
<reference evidence="3" key="1">
    <citation type="journal article" date="2023" name="Insect Mol. Biol.">
        <title>Genome sequencing provides insights into the evolution of gene families encoding plant cell wall-degrading enzymes in longhorned beetles.</title>
        <authorList>
            <person name="Shin N.R."/>
            <person name="Okamura Y."/>
            <person name="Kirsch R."/>
            <person name="Pauchet Y."/>
        </authorList>
    </citation>
    <scope>NUCLEOTIDE SEQUENCE</scope>
    <source>
        <strain evidence="3">RBIC_L_NR</strain>
    </source>
</reference>
<dbReference type="InterPro" id="IPR052575">
    <property type="entry name" value="SSU_processome_comp_20"/>
</dbReference>
<dbReference type="InterPro" id="IPR057525">
    <property type="entry name" value="UTP20_C"/>
</dbReference>
<dbReference type="PANTHER" id="PTHR17695">
    <property type="entry name" value="SMALL SUBUNIT PROCESSOME COMPONENT 20 HOMOLOG"/>
    <property type="match status" value="1"/>
</dbReference>
<dbReference type="InterPro" id="IPR016024">
    <property type="entry name" value="ARM-type_fold"/>
</dbReference>
<name>A0AAV8ZWL2_9CUCU</name>
<keyword evidence="4" id="KW-1185">Reference proteome</keyword>
<organism evidence="3 4">
    <name type="scientific">Rhamnusium bicolor</name>
    <dbReference type="NCBI Taxonomy" id="1586634"/>
    <lineage>
        <taxon>Eukaryota</taxon>
        <taxon>Metazoa</taxon>
        <taxon>Ecdysozoa</taxon>
        <taxon>Arthropoda</taxon>
        <taxon>Hexapoda</taxon>
        <taxon>Insecta</taxon>
        <taxon>Pterygota</taxon>
        <taxon>Neoptera</taxon>
        <taxon>Endopterygota</taxon>
        <taxon>Coleoptera</taxon>
        <taxon>Polyphaga</taxon>
        <taxon>Cucujiformia</taxon>
        <taxon>Chrysomeloidea</taxon>
        <taxon>Cerambycidae</taxon>
        <taxon>Lepturinae</taxon>
        <taxon>Rhagiini</taxon>
        <taxon>Rhamnusium</taxon>
    </lineage>
</organism>
<protein>
    <recommendedName>
        <fullName evidence="2">U3 small nucleolar RNA-associated protein 20 C-terminal domain-containing protein</fullName>
    </recommendedName>
</protein>
<dbReference type="SUPFAM" id="SSF48371">
    <property type="entry name" value="ARM repeat"/>
    <property type="match status" value="1"/>
</dbReference>
<dbReference type="GO" id="GO:0030686">
    <property type="term" value="C:90S preribosome"/>
    <property type="evidence" value="ECO:0007669"/>
    <property type="project" value="TreeGrafter"/>
</dbReference>
<feature type="region of interest" description="Disordered" evidence="1">
    <location>
        <begin position="436"/>
        <end position="466"/>
    </location>
</feature>
<dbReference type="Gene3D" id="1.25.10.10">
    <property type="entry name" value="Leucine-rich Repeat Variant"/>
    <property type="match status" value="1"/>
</dbReference>
<dbReference type="EMBL" id="JANEYF010000145">
    <property type="protein sequence ID" value="KAJ8971910.1"/>
    <property type="molecule type" value="Genomic_DNA"/>
</dbReference>
<comment type="caution">
    <text evidence="3">The sequence shown here is derived from an EMBL/GenBank/DDBJ whole genome shotgun (WGS) entry which is preliminary data.</text>
</comment>
<accession>A0AAV8ZWL2</accession>